<gene>
    <name evidence="6" type="ORF">CLOTH_14570</name>
</gene>
<evidence type="ECO:0000256" key="2">
    <source>
        <dbReference type="ARBA" id="ARBA00022448"/>
    </source>
</evidence>
<sequence length="249" mass="28134">MITFKDVKLSYGKKEILKDLNFCIERGKITSILGPNGCGKTTLLSSLQGNVDIKGQILINGVDIRKYKIRELAKIIAFVPQIYSLSFPYTVKDIVVGGRTAHINNIPSKEDYKISKKYIELVGISHLEDIPYTQISGGQRQLVFIARALCQETDIIVLDEPTSYLDIKNQIIVMKIIKNLQKTLNKTCIMTLHDPNLALSYSDETLMFINGSVSKGLSKDIINQSNIKSSYGINSRKIYLEENEFLYFK</sequence>
<evidence type="ECO:0000313" key="6">
    <source>
        <dbReference type="EMBL" id="OPJ55399.1"/>
    </source>
</evidence>
<dbReference type="InterPro" id="IPR050153">
    <property type="entry name" value="Metal_Ion_Import_ABC"/>
</dbReference>
<proteinExistence type="inferred from homology"/>
<dbReference type="PANTHER" id="PTHR42734:SF6">
    <property type="entry name" value="MOLYBDATE IMPORT ATP-BINDING PROTEIN MOLC"/>
    <property type="match status" value="1"/>
</dbReference>
<keyword evidence="2" id="KW-0813">Transport</keyword>
<keyword evidence="3" id="KW-0547">Nucleotide-binding</keyword>
<keyword evidence="7" id="KW-1185">Reference proteome</keyword>
<dbReference type="CDD" id="cd03214">
    <property type="entry name" value="ABC_Iron-Siderophores_B12_Hemin"/>
    <property type="match status" value="1"/>
</dbReference>
<dbReference type="GO" id="GO:0005524">
    <property type="term" value="F:ATP binding"/>
    <property type="evidence" value="ECO:0007669"/>
    <property type="project" value="UniProtKB-KW"/>
</dbReference>
<evidence type="ECO:0000256" key="3">
    <source>
        <dbReference type="ARBA" id="ARBA00022741"/>
    </source>
</evidence>
<dbReference type="GO" id="GO:0016887">
    <property type="term" value="F:ATP hydrolysis activity"/>
    <property type="evidence" value="ECO:0007669"/>
    <property type="project" value="InterPro"/>
</dbReference>
<reference evidence="6 7" key="1">
    <citation type="submission" date="2017-03" db="EMBL/GenBank/DDBJ databases">
        <title>Genome sequence of Clostridium thermoalcaliphilum DSM 7309.</title>
        <authorList>
            <person name="Poehlein A."/>
            <person name="Daniel R."/>
        </authorList>
    </citation>
    <scope>NUCLEOTIDE SEQUENCE [LARGE SCALE GENOMIC DNA]</scope>
    <source>
        <strain evidence="6 7">DSM 7309</strain>
    </source>
</reference>
<dbReference type="InterPro" id="IPR027417">
    <property type="entry name" value="P-loop_NTPase"/>
</dbReference>
<dbReference type="InterPro" id="IPR017871">
    <property type="entry name" value="ABC_transporter-like_CS"/>
</dbReference>
<evidence type="ECO:0000313" key="7">
    <source>
        <dbReference type="Proteomes" id="UP000190140"/>
    </source>
</evidence>
<dbReference type="PROSITE" id="PS00211">
    <property type="entry name" value="ABC_TRANSPORTER_1"/>
    <property type="match status" value="1"/>
</dbReference>
<dbReference type="STRING" id="29349.CLOTH_14570"/>
<dbReference type="Proteomes" id="UP000190140">
    <property type="component" value="Unassembled WGS sequence"/>
</dbReference>
<evidence type="ECO:0000259" key="5">
    <source>
        <dbReference type="PROSITE" id="PS50893"/>
    </source>
</evidence>
<dbReference type="SUPFAM" id="SSF52540">
    <property type="entry name" value="P-loop containing nucleoside triphosphate hydrolases"/>
    <property type="match status" value="1"/>
</dbReference>
<dbReference type="AlphaFoldDB" id="A0A1V4I695"/>
<dbReference type="Pfam" id="PF00005">
    <property type="entry name" value="ABC_tran"/>
    <property type="match status" value="1"/>
</dbReference>
<evidence type="ECO:0000256" key="4">
    <source>
        <dbReference type="ARBA" id="ARBA00022840"/>
    </source>
</evidence>
<dbReference type="FunFam" id="3.40.50.300:FF:000134">
    <property type="entry name" value="Iron-enterobactin ABC transporter ATP-binding protein"/>
    <property type="match status" value="1"/>
</dbReference>
<comment type="similarity">
    <text evidence="1">Belongs to the ABC transporter superfamily.</text>
</comment>
<feature type="domain" description="ABC transporter" evidence="5">
    <location>
        <begin position="2"/>
        <end position="235"/>
    </location>
</feature>
<dbReference type="InterPro" id="IPR003593">
    <property type="entry name" value="AAA+_ATPase"/>
</dbReference>
<evidence type="ECO:0000256" key="1">
    <source>
        <dbReference type="ARBA" id="ARBA00005417"/>
    </source>
</evidence>
<accession>A0A1V4I695</accession>
<keyword evidence="4 6" id="KW-0067">ATP-binding</keyword>
<dbReference type="Gene3D" id="3.40.50.300">
    <property type="entry name" value="P-loop containing nucleotide triphosphate hydrolases"/>
    <property type="match status" value="1"/>
</dbReference>
<dbReference type="PROSITE" id="PS50893">
    <property type="entry name" value="ABC_TRANSPORTER_2"/>
    <property type="match status" value="1"/>
</dbReference>
<protein>
    <submittedName>
        <fullName evidence="6">Putative ABC transporter ATP-binding protein</fullName>
    </submittedName>
</protein>
<dbReference type="OrthoDB" id="9799337at2"/>
<dbReference type="InterPro" id="IPR003439">
    <property type="entry name" value="ABC_transporter-like_ATP-bd"/>
</dbReference>
<dbReference type="EMBL" id="MZGW01000005">
    <property type="protein sequence ID" value="OPJ55399.1"/>
    <property type="molecule type" value="Genomic_DNA"/>
</dbReference>
<dbReference type="PANTHER" id="PTHR42734">
    <property type="entry name" value="METAL TRANSPORT SYSTEM ATP-BINDING PROTEIN TM_0124-RELATED"/>
    <property type="match status" value="1"/>
</dbReference>
<name>A0A1V4I695_9FIRM</name>
<dbReference type="RefSeq" id="WP_158080484.1">
    <property type="nucleotide sequence ID" value="NZ_MZGW01000005.1"/>
</dbReference>
<comment type="caution">
    <text evidence="6">The sequence shown here is derived from an EMBL/GenBank/DDBJ whole genome shotgun (WGS) entry which is preliminary data.</text>
</comment>
<dbReference type="SMART" id="SM00382">
    <property type="entry name" value="AAA"/>
    <property type="match status" value="1"/>
</dbReference>
<organism evidence="6 7">
    <name type="scientific">Alkalithermobacter paradoxus</name>
    <dbReference type="NCBI Taxonomy" id="29349"/>
    <lineage>
        <taxon>Bacteria</taxon>
        <taxon>Bacillati</taxon>
        <taxon>Bacillota</taxon>
        <taxon>Clostridia</taxon>
        <taxon>Peptostreptococcales</taxon>
        <taxon>Tepidibacteraceae</taxon>
        <taxon>Alkalithermobacter</taxon>
    </lineage>
</organism>